<dbReference type="GO" id="GO:0005829">
    <property type="term" value="C:cytosol"/>
    <property type="evidence" value="ECO:0007669"/>
    <property type="project" value="TreeGrafter"/>
</dbReference>
<dbReference type="GO" id="GO:0004798">
    <property type="term" value="F:dTMP kinase activity"/>
    <property type="evidence" value="ECO:0007669"/>
    <property type="project" value="UniProtKB-UniRule"/>
</dbReference>
<feature type="domain" description="Thymidylate kinase-like" evidence="13">
    <location>
        <begin position="23"/>
        <end position="187"/>
    </location>
</feature>
<evidence type="ECO:0000256" key="12">
    <source>
        <dbReference type="HAMAP-Rule" id="MF_00165"/>
    </source>
</evidence>
<keyword evidence="15" id="KW-1185">Reference proteome</keyword>
<dbReference type="Pfam" id="PF02223">
    <property type="entry name" value="Thymidylate_kin"/>
    <property type="match status" value="1"/>
</dbReference>
<dbReference type="Gene3D" id="3.40.50.300">
    <property type="entry name" value="P-loop containing nucleotide triphosphate hydrolases"/>
    <property type="match status" value="1"/>
</dbReference>
<dbReference type="GO" id="GO:0006235">
    <property type="term" value="P:dTTP biosynthetic process"/>
    <property type="evidence" value="ECO:0007669"/>
    <property type="project" value="UniProtKB-UniRule"/>
</dbReference>
<keyword evidence="6 12" id="KW-0547">Nucleotide-binding</keyword>
<dbReference type="SUPFAM" id="SSF52540">
    <property type="entry name" value="P-loop containing nucleoside triphosphate hydrolases"/>
    <property type="match status" value="1"/>
</dbReference>
<evidence type="ECO:0000256" key="3">
    <source>
        <dbReference type="ARBA" id="ARBA00017144"/>
    </source>
</evidence>
<dbReference type="AlphaFoldDB" id="A0A1U7CMP9"/>
<evidence type="ECO:0000256" key="8">
    <source>
        <dbReference type="ARBA" id="ARBA00022840"/>
    </source>
</evidence>
<dbReference type="GO" id="GO:0005524">
    <property type="term" value="F:ATP binding"/>
    <property type="evidence" value="ECO:0007669"/>
    <property type="project" value="UniProtKB-UniRule"/>
</dbReference>
<evidence type="ECO:0000256" key="7">
    <source>
        <dbReference type="ARBA" id="ARBA00022777"/>
    </source>
</evidence>
<dbReference type="NCBIfam" id="TIGR00041">
    <property type="entry name" value="DTMP_kinase"/>
    <property type="match status" value="1"/>
</dbReference>
<dbReference type="KEGG" id="pbor:BSF38_01663"/>
<comment type="catalytic activity">
    <reaction evidence="10 12">
        <text>dTMP + ATP = dTDP + ADP</text>
        <dbReference type="Rhea" id="RHEA:13517"/>
        <dbReference type="ChEBI" id="CHEBI:30616"/>
        <dbReference type="ChEBI" id="CHEBI:58369"/>
        <dbReference type="ChEBI" id="CHEBI:63528"/>
        <dbReference type="ChEBI" id="CHEBI:456216"/>
        <dbReference type="EC" id="2.7.4.9"/>
    </reaction>
</comment>
<name>A0A1U7CMP9_9BACT</name>
<keyword evidence="7 12" id="KW-0418">Kinase</keyword>
<evidence type="ECO:0000256" key="10">
    <source>
        <dbReference type="ARBA" id="ARBA00048743"/>
    </source>
</evidence>
<dbReference type="GO" id="GO:0006233">
    <property type="term" value="P:dTDP biosynthetic process"/>
    <property type="evidence" value="ECO:0007669"/>
    <property type="project" value="InterPro"/>
</dbReference>
<organism evidence="14 15">
    <name type="scientific">Paludisphaera borealis</name>
    <dbReference type="NCBI Taxonomy" id="1387353"/>
    <lineage>
        <taxon>Bacteria</taxon>
        <taxon>Pseudomonadati</taxon>
        <taxon>Planctomycetota</taxon>
        <taxon>Planctomycetia</taxon>
        <taxon>Isosphaerales</taxon>
        <taxon>Isosphaeraceae</taxon>
        <taxon>Paludisphaera</taxon>
    </lineage>
</organism>
<dbReference type="HAMAP" id="MF_00165">
    <property type="entry name" value="Thymidylate_kinase"/>
    <property type="match status" value="1"/>
</dbReference>
<dbReference type="EMBL" id="CP019082">
    <property type="protein sequence ID" value="APW60197.1"/>
    <property type="molecule type" value="Genomic_DNA"/>
</dbReference>
<keyword evidence="5 12" id="KW-0545">Nucleotide biosynthesis</keyword>
<evidence type="ECO:0000313" key="15">
    <source>
        <dbReference type="Proteomes" id="UP000186309"/>
    </source>
</evidence>
<evidence type="ECO:0000256" key="9">
    <source>
        <dbReference type="ARBA" id="ARBA00029962"/>
    </source>
</evidence>
<comment type="similarity">
    <text evidence="1 12">Belongs to the thymidylate kinase family.</text>
</comment>
<keyword evidence="4 12" id="KW-0808">Transferase</keyword>
<evidence type="ECO:0000256" key="11">
    <source>
        <dbReference type="ARBA" id="ARBA00057735"/>
    </source>
</evidence>
<evidence type="ECO:0000256" key="4">
    <source>
        <dbReference type="ARBA" id="ARBA00022679"/>
    </source>
</evidence>
<comment type="function">
    <text evidence="11 12">Phosphorylation of dTMP to form dTDP in both de novo and salvage pathways of dTTP synthesis.</text>
</comment>
<dbReference type="EC" id="2.7.4.9" evidence="2 12"/>
<dbReference type="InterPro" id="IPR018094">
    <property type="entry name" value="Thymidylate_kinase"/>
</dbReference>
<dbReference type="CDD" id="cd01672">
    <property type="entry name" value="TMPK"/>
    <property type="match status" value="1"/>
</dbReference>
<dbReference type="GO" id="GO:0006227">
    <property type="term" value="P:dUDP biosynthetic process"/>
    <property type="evidence" value="ECO:0007669"/>
    <property type="project" value="TreeGrafter"/>
</dbReference>
<proteinExistence type="inferred from homology"/>
<dbReference type="STRING" id="1387353.BSF38_01663"/>
<accession>A0A1U7CMP9</accession>
<evidence type="ECO:0000259" key="13">
    <source>
        <dbReference type="Pfam" id="PF02223"/>
    </source>
</evidence>
<feature type="binding site" evidence="12">
    <location>
        <begin position="25"/>
        <end position="32"/>
    </location>
    <ligand>
        <name>ATP</name>
        <dbReference type="ChEBI" id="CHEBI:30616"/>
    </ligand>
</feature>
<dbReference type="InterPro" id="IPR027417">
    <property type="entry name" value="P-loop_NTPase"/>
</dbReference>
<dbReference type="InterPro" id="IPR018095">
    <property type="entry name" value="Thymidylate_kin_CS"/>
</dbReference>
<dbReference type="RefSeq" id="WP_237170798.1">
    <property type="nucleotide sequence ID" value="NZ_CP019082.1"/>
</dbReference>
<evidence type="ECO:0000313" key="14">
    <source>
        <dbReference type="EMBL" id="APW60197.1"/>
    </source>
</evidence>
<sequence>MTEYKLPSYLSWERPHPGFFLAFEGPDGGGKSTQAARLADWLREDDEFDVVTCRDPGSTPLGNRLRELLLERSELHPTLRAEMLLFMASRAQLVEDVIRPALAAGRVVICDRFLLSNIVYQGVAGGLPIDEIARVGQVATGGLLPDLTLVLNVSRDTAKSRIGAARDRLEDRPESYHAQVNKGFSNALDLMIVGPEGCPYYPSPMTTIDASKDADDVARQIRKAVANALRLGSRP</sequence>
<reference evidence="15" key="1">
    <citation type="submission" date="2016-12" db="EMBL/GenBank/DDBJ databases">
        <title>Comparative genomics of four Isosphaeraceae planctomycetes: a common pool of plasmids and glycoside hydrolase genes.</title>
        <authorList>
            <person name="Ivanova A."/>
        </authorList>
    </citation>
    <scope>NUCLEOTIDE SEQUENCE [LARGE SCALE GENOMIC DNA]</scope>
    <source>
        <strain evidence="15">PX4</strain>
    </source>
</reference>
<dbReference type="PANTHER" id="PTHR10344:SF4">
    <property type="entry name" value="UMP-CMP KINASE 2, MITOCHONDRIAL"/>
    <property type="match status" value="1"/>
</dbReference>
<gene>
    <name evidence="12 14" type="primary">tmk</name>
    <name evidence="14" type="ORF">BSF38_01663</name>
</gene>
<evidence type="ECO:0000256" key="6">
    <source>
        <dbReference type="ARBA" id="ARBA00022741"/>
    </source>
</evidence>
<protein>
    <recommendedName>
        <fullName evidence="3 12">Thymidylate kinase</fullName>
        <ecNumber evidence="2 12">2.7.4.9</ecNumber>
    </recommendedName>
    <alternativeName>
        <fullName evidence="9 12">dTMP kinase</fullName>
    </alternativeName>
</protein>
<evidence type="ECO:0000256" key="1">
    <source>
        <dbReference type="ARBA" id="ARBA00009776"/>
    </source>
</evidence>
<keyword evidence="8 12" id="KW-0067">ATP-binding</keyword>
<evidence type="ECO:0000256" key="2">
    <source>
        <dbReference type="ARBA" id="ARBA00012980"/>
    </source>
</evidence>
<dbReference type="PANTHER" id="PTHR10344">
    <property type="entry name" value="THYMIDYLATE KINASE"/>
    <property type="match status" value="1"/>
</dbReference>
<dbReference type="PROSITE" id="PS01331">
    <property type="entry name" value="THYMIDYLATE_KINASE"/>
    <property type="match status" value="1"/>
</dbReference>
<dbReference type="Proteomes" id="UP000186309">
    <property type="component" value="Chromosome"/>
</dbReference>
<dbReference type="FunFam" id="3.40.50.300:FF:000225">
    <property type="entry name" value="Thymidylate kinase"/>
    <property type="match status" value="1"/>
</dbReference>
<dbReference type="InterPro" id="IPR039430">
    <property type="entry name" value="Thymidylate_kin-like_dom"/>
</dbReference>
<evidence type="ECO:0000256" key="5">
    <source>
        <dbReference type="ARBA" id="ARBA00022727"/>
    </source>
</evidence>